<evidence type="ECO:0000256" key="6">
    <source>
        <dbReference type="ARBA" id="ARBA00022723"/>
    </source>
</evidence>
<dbReference type="GO" id="GO:0008235">
    <property type="term" value="F:metalloexopeptidase activity"/>
    <property type="evidence" value="ECO:0007669"/>
    <property type="project" value="InterPro"/>
</dbReference>
<dbReference type="PANTHER" id="PTHR12147:SF22">
    <property type="entry name" value="ENDOPLASMIC RETICULUM METALLOPEPTIDASE 1"/>
    <property type="match status" value="1"/>
</dbReference>
<dbReference type="InterPro" id="IPR048024">
    <property type="entry name" value="Fxna-like_M28_dom"/>
</dbReference>
<evidence type="ECO:0000256" key="4">
    <source>
        <dbReference type="ARBA" id="ARBA00022670"/>
    </source>
</evidence>
<dbReference type="VEuPathDB" id="VectorBase:AALB20_030719"/>
<dbReference type="Gene3D" id="3.40.630.10">
    <property type="entry name" value="Zn peptidases"/>
    <property type="match status" value="1"/>
</dbReference>
<evidence type="ECO:0000256" key="12">
    <source>
        <dbReference type="ARBA" id="ARBA00023136"/>
    </source>
</evidence>
<dbReference type="GO" id="GO:0046872">
    <property type="term" value="F:metal ion binding"/>
    <property type="evidence" value="ECO:0007669"/>
    <property type="project" value="UniProtKB-KW"/>
</dbReference>
<evidence type="ECO:0000256" key="9">
    <source>
        <dbReference type="ARBA" id="ARBA00022833"/>
    </source>
</evidence>
<dbReference type="FunFam" id="3.40.630.10:FF:000008">
    <property type="entry name" value="Endoplasmic reticulum metallopeptidase 1"/>
    <property type="match status" value="1"/>
</dbReference>
<evidence type="ECO:0000256" key="11">
    <source>
        <dbReference type="ARBA" id="ARBA00023049"/>
    </source>
</evidence>
<dbReference type="Pfam" id="PF22249">
    <property type="entry name" value="ERMP1-TM"/>
    <property type="match status" value="1"/>
</dbReference>
<evidence type="ECO:0000256" key="8">
    <source>
        <dbReference type="ARBA" id="ARBA00022824"/>
    </source>
</evidence>
<evidence type="ECO:0000256" key="5">
    <source>
        <dbReference type="ARBA" id="ARBA00022692"/>
    </source>
</evidence>
<dbReference type="GO" id="GO:0006508">
    <property type="term" value="P:proteolysis"/>
    <property type="evidence" value="ECO:0007669"/>
    <property type="project" value="UniProtKB-KW"/>
</dbReference>
<keyword evidence="7" id="KW-0378">Hydrolase</keyword>
<dbReference type="AlphaFoldDB" id="A0A182F8L9"/>
<keyword evidence="13" id="KW-0325">Glycoprotein</keyword>
<evidence type="ECO:0000259" key="15">
    <source>
        <dbReference type="Pfam" id="PF04389"/>
    </source>
</evidence>
<dbReference type="InterPro" id="IPR045175">
    <property type="entry name" value="M28_fam"/>
</dbReference>
<evidence type="ECO:0000256" key="3">
    <source>
        <dbReference type="ARBA" id="ARBA00010918"/>
    </source>
</evidence>
<keyword evidence="19" id="KW-1185">Reference proteome</keyword>
<dbReference type="CDD" id="cd03875">
    <property type="entry name" value="M28_Fxna_like"/>
    <property type="match status" value="1"/>
</dbReference>
<comment type="similarity">
    <text evidence="3">Belongs to the peptidase M28 family.</text>
</comment>
<evidence type="ECO:0000313" key="18">
    <source>
        <dbReference type="EnsemblMetazoa" id="AALB002843-PA"/>
    </source>
</evidence>
<comment type="subcellular location">
    <subcellularLocation>
        <location evidence="2">Endoplasmic reticulum membrane</location>
        <topology evidence="2">Multi-pass membrane protein</topology>
    </subcellularLocation>
</comment>
<name>A0A182F8L9_ANOAL</name>
<keyword evidence="6" id="KW-0479">Metal-binding</keyword>
<comment type="cofactor">
    <cofactor evidence="1">
        <name>Zn(2+)</name>
        <dbReference type="ChEBI" id="CHEBI:29105"/>
    </cofactor>
</comment>
<dbReference type="InterPro" id="IPR007484">
    <property type="entry name" value="Peptidase_M28"/>
</dbReference>
<keyword evidence="10" id="KW-1133">Transmembrane helix</keyword>
<feature type="domain" description="Peptidase M28" evidence="15">
    <location>
        <begin position="144"/>
        <end position="335"/>
    </location>
</feature>
<dbReference type="Pfam" id="PF22248">
    <property type="entry name" value="ERMP1_C"/>
    <property type="match status" value="1"/>
</dbReference>
<evidence type="ECO:0000256" key="13">
    <source>
        <dbReference type="ARBA" id="ARBA00023180"/>
    </source>
</evidence>
<evidence type="ECO:0000313" key="19">
    <source>
        <dbReference type="Proteomes" id="UP000069272"/>
    </source>
</evidence>
<dbReference type="PANTHER" id="PTHR12147">
    <property type="entry name" value="METALLOPEPTIDASE M28 FAMILY MEMBER"/>
    <property type="match status" value="1"/>
</dbReference>
<dbReference type="InterPro" id="IPR053973">
    <property type="entry name" value="ERMP1-like_C"/>
</dbReference>
<dbReference type="SUPFAM" id="SSF53187">
    <property type="entry name" value="Zn-dependent exopeptidases"/>
    <property type="match status" value="1"/>
</dbReference>
<evidence type="ECO:0000256" key="1">
    <source>
        <dbReference type="ARBA" id="ARBA00001947"/>
    </source>
</evidence>
<evidence type="ECO:0000256" key="10">
    <source>
        <dbReference type="ARBA" id="ARBA00022989"/>
    </source>
</evidence>
<keyword evidence="8" id="KW-0256">Endoplasmic reticulum</keyword>
<evidence type="ECO:0000256" key="7">
    <source>
        <dbReference type="ARBA" id="ARBA00022801"/>
    </source>
</evidence>
<keyword evidence="4" id="KW-0645">Protease</keyword>
<sequence length="878" mass="97898">MAGKEKRVRFKQDELQVASVHQLGPAAVYISVLLVIVSGLLTQFLATRLPAALTVADLERSPNTFIAERAWASLKTLNDIGPKPVGSAANEIMAHEFLLKELKSITATKHPNQLVEIDQQTVTGVFNISVLDQSLTSMYRNVQNVVVRLAGKGAQSLLVNCHFDSVASSPGASDDGASCAVMLEVLRVLSRSSERNRHTITFLFNGAEETTLQAGHGFITQHAWAADVRAFLNLESSGSGGKEILFQAGPQHPWLIEAYARSIRHPYAHAFGEEIFQLGLIPSDTDFRMFRDYGKIPGMDFAHIANGYRYHTRYDSMDFLSLNVLQRTGDNILQLTRELANGDELAIADPATLPVGQKVFFDFVGLFFLQYDIATSRIINFSVCTLSTVVPLLVLLHNRKANGYLNVLRECGFGLAASILGTVFSLVSCTTIARQMDFLGNSMSWYTNTYLILGMYCCPALLAHCFVYLFLTAFYSNSKSELTQGEMTQARLVGVNLFWALITVSVTLAGFRSAYIPMVLLLCSLASTVLNSLLGNGKTTRKWIYIHLLFQLPALLWTTNFYNVLIELFVPITGRFGGSRNPEMFISLLAAAFTLLCCSYLIPFIAQLRSMMSFTAKLSAITVLTLLVALSSPLGFPYQDESTAPSAPTPQRHYVTHTFRVFHDELGLYKSSDSGYFFQEMDRNTRRTIEEVVVPGAKLTPWRQMESCNNQLFCAAPFYSLWHQIRFNNYWLPGPEPVFDNMVTMSYQGTEELDANTKRLRFVMDGSIQSSIIIGPKEGVKLIKWSIMDYVPQPVVFGGREVYFLSITHGLPGKPWPISIDVQFAQPKEVGELVDIVVTTKFWEYHHMHTSEFDQLLASFPSWAHVVPSVAVVSVFPL</sequence>
<keyword evidence="5" id="KW-0812">Transmembrane</keyword>
<organism evidence="18 19">
    <name type="scientific">Anopheles albimanus</name>
    <name type="common">New world malaria mosquito</name>
    <dbReference type="NCBI Taxonomy" id="7167"/>
    <lineage>
        <taxon>Eukaryota</taxon>
        <taxon>Metazoa</taxon>
        <taxon>Ecdysozoa</taxon>
        <taxon>Arthropoda</taxon>
        <taxon>Hexapoda</taxon>
        <taxon>Insecta</taxon>
        <taxon>Pterygota</taxon>
        <taxon>Neoptera</taxon>
        <taxon>Endopterygota</taxon>
        <taxon>Diptera</taxon>
        <taxon>Nematocera</taxon>
        <taxon>Culicoidea</taxon>
        <taxon>Culicidae</taxon>
        <taxon>Anophelinae</taxon>
        <taxon>Anopheles</taxon>
    </lineage>
</organism>
<protein>
    <recommendedName>
        <fullName evidence="14">FXNA-like protease</fullName>
    </recommendedName>
</protein>
<dbReference type="InterPro" id="IPR053974">
    <property type="entry name" value="ERMP1_1-A_TM"/>
</dbReference>
<dbReference type="GO" id="GO:0005789">
    <property type="term" value="C:endoplasmic reticulum membrane"/>
    <property type="evidence" value="ECO:0007669"/>
    <property type="project" value="UniProtKB-SubCell"/>
</dbReference>
<dbReference type="STRING" id="7167.A0A182F8L9"/>
<keyword evidence="9" id="KW-0862">Zinc</keyword>
<reference evidence="18" key="2">
    <citation type="submission" date="2022-08" db="UniProtKB">
        <authorList>
            <consortium name="EnsemblMetazoa"/>
        </authorList>
    </citation>
    <scope>IDENTIFICATION</scope>
    <source>
        <strain evidence="18">STECLA/ALBI9_A</strain>
    </source>
</reference>
<keyword evidence="11" id="KW-0482">Metalloprotease</keyword>
<reference evidence="18 19" key="1">
    <citation type="journal article" date="2017" name="G3 (Bethesda)">
        <title>The Physical Genome Mapping of Anopheles albimanus Corrected Scaffold Misassemblies and Identified Interarm Rearrangements in Genus Anopheles.</title>
        <authorList>
            <person name="Artemov G.N."/>
            <person name="Peery A.N."/>
            <person name="Jiang X."/>
            <person name="Tu Z."/>
            <person name="Stegniy V.N."/>
            <person name="Sharakhova M.V."/>
            <person name="Sharakhov I.V."/>
        </authorList>
    </citation>
    <scope>NUCLEOTIDE SEQUENCE [LARGE SCALE GENOMIC DNA]</scope>
    <source>
        <strain evidence="18 19">ALBI9_A</strain>
    </source>
</reference>
<evidence type="ECO:0000256" key="2">
    <source>
        <dbReference type="ARBA" id="ARBA00004477"/>
    </source>
</evidence>
<dbReference type="VEuPathDB" id="VectorBase:AALB002843"/>
<accession>A0A182F8L9</accession>
<dbReference type="EnsemblMetazoa" id="AALB002843-RA">
    <property type="protein sequence ID" value="AALB002843-PA"/>
    <property type="gene ID" value="AALB002843"/>
</dbReference>
<evidence type="ECO:0000259" key="16">
    <source>
        <dbReference type="Pfam" id="PF22248"/>
    </source>
</evidence>
<dbReference type="Pfam" id="PF04389">
    <property type="entry name" value="Peptidase_M28"/>
    <property type="match status" value="1"/>
</dbReference>
<dbReference type="Proteomes" id="UP000069272">
    <property type="component" value="Chromosome 2R"/>
</dbReference>
<evidence type="ECO:0000259" key="17">
    <source>
        <dbReference type="Pfam" id="PF22249"/>
    </source>
</evidence>
<feature type="domain" description="Endoplasmic reticulum metallopeptidase 1/1-A TM" evidence="17">
    <location>
        <begin position="411"/>
        <end position="628"/>
    </location>
</feature>
<evidence type="ECO:0000256" key="14">
    <source>
        <dbReference type="ARBA" id="ARBA00078796"/>
    </source>
</evidence>
<keyword evidence="12" id="KW-0472">Membrane</keyword>
<proteinExistence type="inferred from homology"/>
<feature type="domain" description="Endoplasmic reticulum metallopeptidase 1-like C-terminal" evidence="16">
    <location>
        <begin position="648"/>
        <end position="876"/>
    </location>
</feature>